<evidence type="ECO:0000313" key="2">
    <source>
        <dbReference type="EMBL" id="ERL47410.1"/>
    </source>
</evidence>
<evidence type="ECO:0000256" key="1">
    <source>
        <dbReference type="SAM" id="Phobius"/>
    </source>
</evidence>
<dbReference type="EMBL" id="AWXE01000001">
    <property type="protein sequence ID" value="ERL47410.1"/>
    <property type="molecule type" value="Genomic_DNA"/>
</dbReference>
<gene>
    <name evidence="2" type="ORF">RS24_00349</name>
</gene>
<keyword evidence="3" id="KW-1185">Reference proteome</keyword>
<dbReference type="AlphaFoldDB" id="U2WV41"/>
<keyword evidence="1" id="KW-1133">Transmembrane helix</keyword>
<reference evidence="2 3" key="1">
    <citation type="journal article" date="2014" name="FEMS Microbiol. Ecol.">
        <title>Genomic differentiation among two strains of the PS1 clade isolated from geographically separated marine habitats.</title>
        <authorList>
            <person name="Jimenez-Infante F."/>
            <person name="Ngugi D.K."/>
            <person name="Alam I."/>
            <person name="Rashid M."/>
            <person name="Baalawi W."/>
            <person name="Kamau A.A."/>
            <person name="Bajic V.B."/>
            <person name="Stingl U."/>
        </authorList>
    </citation>
    <scope>NUCLEOTIDE SEQUENCE [LARGE SCALE GENOMIC DNA]</scope>
    <source>
        <strain evidence="2 3">RS24</strain>
    </source>
</reference>
<keyword evidence="1" id="KW-0472">Membrane</keyword>
<dbReference type="RefSeq" id="WP_021776428.1">
    <property type="nucleotide sequence ID" value="NZ_AWXE01000001.1"/>
</dbReference>
<keyword evidence="1 2" id="KW-0812">Transmembrane</keyword>
<dbReference type="InterPro" id="IPR045936">
    <property type="entry name" value="DUF6356"/>
</dbReference>
<accession>U2WV41</accession>
<proteinExistence type="predicted"/>
<feature type="transmembrane region" description="Helical" evidence="1">
    <location>
        <begin position="30"/>
        <end position="51"/>
    </location>
</feature>
<dbReference type="STRING" id="1397666.RS24_00349"/>
<name>U2WV41_9PROT</name>
<protein>
    <submittedName>
        <fullName evidence="2">Ferric reductase like transmembrane component protein</fullName>
    </submittedName>
</protein>
<evidence type="ECO:0000313" key="3">
    <source>
        <dbReference type="Proteomes" id="UP000016762"/>
    </source>
</evidence>
<sequence>MTSTFKKIFFEHPAEIGEGYFEHQKNAFKISLKLLALSLIVSIHAIFPCLFSNTGSKQIKQLNINLNKRK</sequence>
<dbReference type="Proteomes" id="UP000016762">
    <property type="component" value="Unassembled WGS sequence"/>
</dbReference>
<dbReference type="Pfam" id="PF19883">
    <property type="entry name" value="DUF6356"/>
    <property type="match status" value="1"/>
</dbReference>
<comment type="caution">
    <text evidence="2">The sequence shown here is derived from an EMBL/GenBank/DDBJ whole genome shotgun (WGS) entry which is preliminary data.</text>
</comment>
<organism evidence="2 3">
    <name type="scientific">Candidatus Micropelagius thuwalensis</name>
    <dbReference type="NCBI Taxonomy" id="1397666"/>
    <lineage>
        <taxon>Bacteria</taxon>
        <taxon>Pseudomonadati</taxon>
        <taxon>Pseudomonadota</taxon>
        <taxon>Alphaproteobacteria</taxon>
        <taxon>PS1 clade</taxon>
        <taxon>Candidatus Micropelagius</taxon>
    </lineage>
</organism>